<dbReference type="PANTHER" id="PTHR12436:SF3">
    <property type="entry name" value="GERMINAL-CENTER ASSOCIATED NUCLEAR PROTEIN"/>
    <property type="match status" value="1"/>
</dbReference>
<accession>A0A5B7DGU1</accession>
<evidence type="ECO:0000256" key="2">
    <source>
        <dbReference type="SAM" id="MobiDB-lite"/>
    </source>
</evidence>
<dbReference type="InterPro" id="IPR031907">
    <property type="entry name" value="MCM3AP_GANP"/>
</dbReference>
<dbReference type="InterPro" id="IPR005062">
    <property type="entry name" value="SAC3/GANP/THP3_conserved"/>
</dbReference>
<feature type="domain" description="Germinal-centre associated nuclear protein MCM3AP" evidence="4">
    <location>
        <begin position="1376"/>
        <end position="1635"/>
    </location>
</feature>
<feature type="coiled-coil region" evidence="1">
    <location>
        <begin position="1635"/>
        <end position="1662"/>
    </location>
</feature>
<feature type="region of interest" description="Disordered" evidence="2">
    <location>
        <begin position="199"/>
        <end position="218"/>
    </location>
</feature>
<dbReference type="EMBL" id="VSRR010000868">
    <property type="protein sequence ID" value="MPC20397.1"/>
    <property type="molecule type" value="Genomic_DNA"/>
</dbReference>
<feature type="region of interest" description="Disordered" evidence="2">
    <location>
        <begin position="235"/>
        <end position="287"/>
    </location>
</feature>
<feature type="region of interest" description="Disordered" evidence="2">
    <location>
        <begin position="83"/>
        <end position="110"/>
    </location>
</feature>
<sequence length="1674" mass="184378">MGEGSNAPQSTTTNTTTTTMPRFTPLFTPNTQGQTGAFPTPFGSSLRPLTSLAMPPSLARDTTTSTAGGIFGSAQVNATVPASSLFGGTKRPSDAMARDGEQAAADNPGSGPLLVGPAASSVFGGGAGVAGGGFGVTLPLPKIFGGSGSEGVSTMFSGAGGGSGGGDGVGGQEESLFGQVTAPPPPPPHTDLFKEARMGEADPSAAGRSPSKVFGGGGSTSGVLVPSVLGKDPLAPFSSPEGKAKAHREAAKAEAAGVSPAPAKASKASKGQGQDERQSSPPEYNKKEVTKVIVADIPDSCLDRDVLKTHFSKFGDIKRLVLNARARQATVIYATHHAASRAKRRGCKLHPMLPEVEIYYGTPARRRSDDAGSSNAVQAKKKAIRTLQQVHQSTDLDPYTPLQRPSTDPTPLPLLTKKPLKARIARATTKAAQPPPPSPPSLSPAAKRLSAPKTKVRSKSPGREAKEASTVTADEGNLAAVLECTAQNNNDRYTILKARDKLLRRERHRTSDLQQATYLAATCPDMCPELERYMRDVQCDLSTTFETTAGVLDHRLATKKFSRSSADKELPLPHELRPGPVLLRTMDFLVCNVMGRVDEADMEADVWYNYLWNRTRAVRNDLMQQQLVNGDAVAIMERCTRFHIYAAERLCEEPADLYDDKMNTEHLTKSLQTLKELYHDLAEQGCHFPSEAEFRAYEMLLSLNDGEAIVNKYAQFRDEVQKSPAVQFAQKVILAVTFNNYVKFFRLVRESATFLQGCLLLRYFRQVRSRALETMVRSYMPRKGPQTIPLAKVTHILGFESEQEAVEFLRCHGITANDGAVSLDRHCFIRRPEEVPPSVRPVALVEVNRFVSVEEVIQGCPVPPNPLHTHVPHDSFDQQGCLKPEARDASDQSEVRVGVEVPAPLGLGLAPVVQQSEALQNYELVSHMKDIYSAVEGAVLPAMLREMSQQVVEAARHDVAAQGVAADLLAESVRQEADRVGREGYHEVECEERERRRRQQEEEERQRKALQEARRVAANLLFAEYSGQFVESCVREMCGEALQEVAEEVALLELTRELPLVCCQEVVEEETAALCREAVEELVAQQRQRVEAFTRRVALRRMAQHFQVWRMQTQKAQRRKESQMTFPAACSSLTLCQQNQALGWGYARDPDHNMSAPQLARLQEATRDALKKLTVRNRLMKECAWHPLPLQHHLAALVSGPPPAHHNLLTRYFKVLVCWEEAVRPEVVLWLRSKLGGQDGDRGTSQESGQSTNQDILQPLDTTFSFVSQRSGLEYAWVLREVPASALANADLRGTALLLFVSSSQAGQSVCRGRVQEMMRGKPGVCFHEMCFEGGQEAPRESWSLVEEDLVKPETSDRLQSLLLESWRQQSERVCVAASYLNDLANDAVLRHFLEPALRRHEERATDGKTPLPPTALIDLYNSVLDTLVHAVADNTLATLSWPPPELAHLTQVPPPSWNGTDARRAAELLASMRLPQLQLEGITTTWDGLTALLHRYAATVAKQDGEAPVLVSHMDAILADTRPSLQRLLCEAGEEEETFPMLEIHPLLAPWPQIIYACASYRLSGLPATTVYYQPQALHLFPQPISWGAACRTSDLEWQEAIQRSSSGASRKRKAQREEEERQEKKVTRAKTVHSKLLDDIASEKQKCAEFEKNLESLLDIEEELRLLFNTSY</sequence>
<dbReference type="InterPro" id="IPR035979">
    <property type="entry name" value="RBD_domain_sf"/>
</dbReference>
<feature type="compositionally biased region" description="Basic and acidic residues" evidence="2">
    <location>
        <begin position="91"/>
        <end position="101"/>
    </location>
</feature>
<feature type="compositionally biased region" description="Pro residues" evidence="2">
    <location>
        <begin position="433"/>
        <end position="442"/>
    </location>
</feature>
<evidence type="ECO:0000256" key="1">
    <source>
        <dbReference type="SAM" id="Coils"/>
    </source>
</evidence>
<feature type="compositionally biased region" description="Low complexity" evidence="2">
    <location>
        <begin position="443"/>
        <end position="452"/>
    </location>
</feature>
<dbReference type="SUPFAM" id="SSF54928">
    <property type="entry name" value="RNA-binding domain, RBD"/>
    <property type="match status" value="1"/>
</dbReference>
<feature type="compositionally biased region" description="Basic and acidic residues" evidence="2">
    <location>
        <begin position="1617"/>
        <end position="1628"/>
    </location>
</feature>
<evidence type="ECO:0000313" key="5">
    <source>
        <dbReference type="EMBL" id="MPC20397.1"/>
    </source>
</evidence>
<feature type="compositionally biased region" description="Low complexity" evidence="2">
    <location>
        <begin position="253"/>
        <end position="271"/>
    </location>
</feature>
<evidence type="ECO:0000313" key="6">
    <source>
        <dbReference type="Proteomes" id="UP000324222"/>
    </source>
</evidence>
<dbReference type="Pfam" id="PF16769">
    <property type="entry name" value="MCM3AP_GANP"/>
    <property type="match status" value="1"/>
</dbReference>
<feature type="compositionally biased region" description="Polar residues" evidence="2">
    <location>
        <begin position="27"/>
        <end position="37"/>
    </location>
</feature>
<keyword evidence="6" id="KW-1185">Reference proteome</keyword>
<feature type="compositionally biased region" description="Polar residues" evidence="2">
    <location>
        <begin position="386"/>
        <end position="395"/>
    </location>
</feature>
<protein>
    <submittedName>
        <fullName evidence="5">Germinal-center associated nuclear protein</fullName>
    </submittedName>
</protein>
<comment type="caution">
    <text evidence="5">The sequence shown here is derived from an EMBL/GenBank/DDBJ whole genome shotgun (WGS) entry which is preliminary data.</text>
</comment>
<dbReference type="Proteomes" id="UP000324222">
    <property type="component" value="Unassembled WGS sequence"/>
</dbReference>
<feature type="compositionally biased region" description="Polar residues" evidence="2">
    <location>
        <begin position="1"/>
        <end position="10"/>
    </location>
</feature>
<feature type="region of interest" description="Disordered" evidence="2">
    <location>
        <begin position="1"/>
        <end position="66"/>
    </location>
</feature>
<feature type="coiled-coil region" evidence="1">
    <location>
        <begin position="991"/>
        <end position="1020"/>
    </location>
</feature>
<dbReference type="InterPro" id="IPR012677">
    <property type="entry name" value="Nucleotide-bd_a/b_plait_sf"/>
</dbReference>
<organism evidence="5 6">
    <name type="scientific">Portunus trituberculatus</name>
    <name type="common">Swimming crab</name>
    <name type="synonym">Neptunus trituberculatus</name>
    <dbReference type="NCBI Taxonomy" id="210409"/>
    <lineage>
        <taxon>Eukaryota</taxon>
        <taxon>Metazoa</taxon>
        <taxon>Ecdysozoa</taxon>
        <taxon>Arthropoda</taxon>
        <taxon>Crustacea</taxon>
        <taxon>Multicrustacea</taxon>
        <taxon>Malacostraca</taxon>
        <taxon>Eumalacostraca</taxon>
        <taxon>Eucarida</taxon>
        <taxon>Decapoda</taxon>
        <taxon>Pleocyemata</taxon>
        <taxon>Brachyura</taxon>
        <taxon>Eubrachyura</taxon>
        <taxon>Portunoidea</taxon>
        <taxon>Portunidae</taxon>
        <taxon>Portuninae</taxon>
        <taxon>Portunus</taxon>
    </lineage>
</organism>
<feature type="compositionally biased region" description="Basic and acidic residues" evidence="2">
    <location>
        <begin position="242"/>
        <end position="252"/>
    </location>
</feature>
<feature type="compositionally biased region" description="Basic and acidic residues" evidence="2">
    <location>
        <begin position="273"/>
        <end position="287"/>
    </location>
</feature>
<proteinExistence type="predicted"/>
<dbReference type="GO" id="GO:0003676">
    <property type="term" value="F:nucleic acid binding"/>
    <property type="evidence" value="ECO:0007669"/>
    <property type="project" value="InterPro"/>
</dbReference>
<dbReference type="OrthoDB" id="21502at2759"/>
<reference evidence="5 6" key="1">
    <citation type="submission" date="2019-05" db="EMBL/GenBank/DDBJ databases">
        <title>Another draft genome of Portunus trituberculatus and its Hox gene families provides insights of decapod evolution.</title>
        <authorList>
            <person name="Jeong J.-H."/>
            <person name="Song I."/>
            <person name="Kim S."/>
            <person name="Choi T."/>
            <person name="Kim D."/>
            <person name="Ryu S."/>
            <person name="Kim W."/>
        </authorList>
    </citation>
    <scope>NUCLEOTIDE SEQUENCE [LARGE SCALE GENOMIC DNA]</scope>
    <source>
        <tissue evidence="5">Muscle</tissue>
    </source>
</reference>
<dbReference type="GO" id="GO:0006406">
    <property type="term" value="P:mRNA export from nucleus"/>
    <property type="evidence" value="ECO:0007669"/>
    <property type="project" value="TreeGrafter"/>
</dbReference>
<dbReference type="GO" id="GO:0070390">
    <property type="term" value="C:transcription export complex 2"/>
    <property type="evidence" value="ECO:0007669"/>
    <property type="project" value="TreeGrafter"/>
</dbReference>
<gene>
    <name evidence="5" type="primary">MCM3AP</name>
    <name evidence="5" type="ORF">E2C01_013338</name>
</gene>
<name>A0A5B7DGU1_PORTR</name>
<dbReference type="Gene3D" id="3.30.70.330">
    <property type="match status" value="1"/>
</dbReference>
<evidence type="ECO:0000259" key="4">
    <source>
        <dbReference type="Pfam" id="PF16769"/>
    </source>
</evidence>
<dbReference type="GO" id="GO:0005737">
    <property type="term" value="C:cytoplasm"/>
    <property type="evidence" value="ECO:0007669"/>
    <property type="project" value="TreeGrafter"/>
</dbReference>
<feature type="region of interest" description="Disordered" evidence="2">
    <location>
        <begin position="1603"/>
        <end position="1629"/>
    </location>
</feature>
<keyword evidence="1" id="KW-0175">Coiled coil</keyword>
<dbReference type="Pfam" id="PF03399">
    <property type="entry name" value="SAC3_GANP"/>
    <property type="match status" value="1"/>
</dbReference>
<feature type="region of interest" description="Disordered" evidence="2">
    <location>
        <begin position="155"/>
        <end position="194"/>
    </location>
</feature>
<evidence type="ECO:0000259" key="3">
    <source>
        <dbReference type="Pfam" id="PF03399"/>
    </source>
</evidence>
<dbReference type="PANTHER" id="PTHR12436">
    <property type="entry name" value="80 KDA MCM3-ASSOCIATED PROTEIN"/>
    <property type="match status" value="1"/>
</dbReference>
<feature type="region of interest" description="Disordered" evidence="2">
    <location>
        <begin position="365"/>
        <end position="471"/>
    </location>
</feature>
<feature type="domain" description="SAC3/GANP/THP3 conserved" evidence="3">
    <location>
        <begin position="526"/>
        <end position="817"/>
    </location>
</feature>
<dbReference type="Gene3D" id="1.25.40.990">
    <property type="match status" value="1"/>
</dbReference>
<feature type="compositionally biased region" description="Gly residues" evidence="2">
    <location>
        <begin position="158"/>
        <end position="171"/>
    </location>
</feature>
<dbReference type="InterPro" id="IPR045107">
    <property type="entry name" value="SAC3/GANP/THP3"/>
</dbReference>